<keyword evidence="1" id="KW-1133">Transmembrane helix</keyword>
<accession>A0A6J6N799</accession>
<protein>
    <submittedName>
        <fullName evidence="3">Unannotated protein</fullName>
    </submittedName>
</protein>
<evidence type="ECO:0000259" key="2">
    <source>
        <dbReference type="Pfam" id="PF02517"/>
    </source>
</evidence>
<dbReference type="AlphaFoldDB" id="A0A6J6N799"/>
<feature type="transmembrane region" description="Helical" evidence="1">
    <location>
        <begin position="100"/>
        <end position="120"/>
    </location>
</feature>
<evidence type="ECO:0000313" key="3">
    <source>
        <dbReference type="EMBL" id="CAB4681969.1"/>
    </source>
</evidence>
<dbReference type="GO" id="GO:0004175">
    <property type="term" value="F:endopeptidase activity"/>
    <property type="evidence" value="ECO:0007669"/>
    <property type="project" value="UniProtKB-ARBA"/>
</dbReference>
<name>A0A6J6N799_9ZZZZ</name>
<feature type="transmembrane region" description="Helical" evidence="1">
    <location>
        <begin position="219"/>
        <end position="240"/>
    </location>
</feature>
<organism evidence="3">
    <name type="scientific">freshwater metagenome</name>
    <dbReference type="NCBI Taxonomy" id="449393"/>
    <lineage>
        <taxon>unclassified sequences</taxon>
        <taxon>metagenomes</taxon>
        <taxon>ecological metagenomes</taxon>
    </lineage>
</organism>
<gene>
    <name evidence="3" type="ORF">UFOPK2370_00368</name>
</gene>
<dbReference type="Pfam" id="PF02517">
    <property type="entry name" value="Rce1-like"/>
    <property type="match status" value="1"/>
</dbReference>
<reference evidence="3" key="1">
    <citation type="submission" date="2020-05" db="EMBL/GenBank/DDBJ databases">
        <authorList>
            <person name="Chiriac C."/>
            <person name="Salcher M."/>
            <person name="Ghai R."/>
            <person name="Kavagutti S V."/>
        </authorList>
    </citation>
    <scope>NUCLEOTIDE SEQUENCE</scope>
</reference>
<keyword evidence="1" id="KW-0472">Membrane</keyword>
<feature type="transmembrane region" description="Helical" evidence="1">
    <location>
        <begin position="58"/>
        <end position="79"/>
    </location>
</feature>
<sequence>MSKNFIRFEIGLVLLLSLGTSAVYSLLRFAETLLSPMGIGGTRTDLNPSKARAEFFDFSYQLIGILFAVAPAILVLYLLRRDSEKAFDEIGIWPISRSRDLLRGLALAAVIGIPGLALYASARALGLAAQVVPADLSGYWWTLPMLLLSAVRAAIQEEVIMVAYLYKRFDQLGLKFVHQQLISSTIRALYHSYQGFAGIVGNFVMGLIFGWAYRKWGRVIPLILAHFFLDAVSFVGYALLAKQLASLGGIF</sequence>
<dbReference type="InterPro" id="IPR003675">
    <property type="entry name" value="Rce1/LyrA-like_dom"/>
</dbReference>
<feature type="domain" description="CAAX prenyl protease 2/Lysostaphin resistance protein A-like" evidence="2">
    <location>
        <begin position="140"/>
        <end position="231"/>
    </location>
</feature>
<dbReference type="EMBL" id="CAEZXK010000006">
    <property type="protein sequence ID" value="CAB4681969.1"/>
    <property type="molecule type" value="Genomic_DNA"/>
</dbReference>
<keyword evidence="1" id="KW-0812">Transmembrane</keyword>
<dbReference type="GO" id="GO:0080120">
    <property type="term" value="P:CAAX-box protein maturation"/>
    <property type="evidence" value="ECO:0007669"/>
    <property type="project" value="UniProtKB-ARBA"/>
</dbReference>
<proteinExistence type="predicted"/>
<feature type="transmembrane region" description="Helical" evidence="1">
    <location>
        <begin position="193"/>
        <end position="213"/>
    </location>
</feature>
<evidence type="ECO:0000256" key="1">
    <source>
        <dbReference type="SAM" id="Phobius"/>
    </source>
</evidence>